<dbReference type="AlphaFoldDB" id="M4B241"/>
<dbReference type="Proteomes" id="UP000011713">
    <property type="component" value="Unassembled WGS sequence"/>
</dbReference>
<sequence length="85" mass="9569">MGRRPLPVDTPGSPESPRSKRRRLNRRRAQSYRARSASSLSDTVTIALREQAAAGKYESHARSGNRILRTSSPFSRLSGYRRKPS</sequence>
<evidence type="ECO:0000256" key="1">
    <source>
        <dbReference type="SAM" id="MobiDB-lite"/>
    </source>
</evidence>
<dbReference type="HOGENOM" id="CLU_2517384_0_0_1"/>
<dbReference type="EnsemblProtists" id="HpaT800338">
    <property type="protein sequence ID" value="HpaP800338"/>
    <property type="gene ID" value="HpaG800338"/>
</dbReference>
<organism evidence="2 3">
    <name type="scientific">Hyaloperonospora arabidopsidis (strain Emoy2)</name>
    <name type="common">Downy mildew agent</name>
    <name type="synonym">Peronospora arabidopsidis</name>
    <dbReference type="NCBI Taxonomy" id="559515"/>
    <lineage>
        <taxon>Eukaryota</taxon>
        <taxon>Sar</taxon>
        <taxon>Stramenopiles</taxon>
        <taxon>Oomycota</taxon>
        <taxon>Peronosporomycetes</taxon>
        <taxon>Peronosporales</taxon>
        <taxon>Peronosporaceae</taxon>
        <taxon>Hyaloperonospora</taxon>
    </lineage>
</organism>
<dbReference type="InParanoid" id="M4B241"/>
<keyword evidence="3" id="KW-1185">Reference proteome</keyword>
<name>M4B241_HYAAE</name>
<feature type="region of interest" description="Disordered" evidence="1">
    <location>
        <begin position="54"/>
        <end position="85"/>
    </location>
</feature>
<reference evidence="2" key="2">
    <citation type="submission" date="2015-06" db="UniProtKB">
        <authorList>
            <consortium name="EnsemblProtists"/>
        </authorList>
    </citation>
    <scope>IDENTIFICATION</scope>
    <source>
        <strain evidence="2">Emoy2</strain>
    </source>
</reference>
<accession>M4B241</accession>
<proteinExistence type="predicted"/>
<evidence type="ECO:0000313" key="2">
    <source>
        <dbReference type="EnsemblProtists" id="HpaP800338"/>
    </source>
</evidence>
<dbReference type="VEuPathDB" id="FungiDB:HpaG800338"/>
<protein>
    <submittedName>
        <fullName evidence="2">Uncharacterized protein</fullName>
    </submittedName>
</protein>
<evidence type="ECO:0000313" key="3">
    <source>
        <dbReference type="Proteomes" id="UP000011713"/>
    </source>
</evidence>
<reference evidence="3" key="1">
    <citation type="journal article" date="2010" name="Science">
        <title>Signatures of adaptation to obligate biotrophy in the Hyaloperonospora arabidopsidis genome.</title>
        <authorList>
            <person name="Baxter L."/>
            <person name="Tripathy S."/>
            <person name="Ishaque N."/>
            <person name="Boot N."/>
            <person name="Cabral A."/>
            <person name="Kemen E."/>
            <person name="Thines M."/>
            <person name="Ah-Fong A."/>
            <person name="Anderson R."/>
            <person name="Badejoko W."/>
            <person name="Bittner-Eddy P."/>
            <person name="Boore J.L."/>
            <person name="Chibucos M.C."/>
            <person name="Coates M."/>
            <person name="Dehal P."/>
            <person name="Delehaunty K."/>
            <person name="Dong S."/>
            <person name="Downton P."/>
            <person name="Dumas B."/>
            <person name="Fabro G."/>
            <person name="Fronick C."/>
            <person name="Fuerstenberg S.I."/>
            <person name="Fulton L."/>
            <person name="Gaulin E."/>
            <person name="Govers F."/>
            <person name="Hughes L."/>
            <person name="Humphray S."/>
            <person name="Jiang R.H."/>
            <person name="Judelson H."/>
            <person name="Kamoun S."/>
            <person name="Kyung K."/>
            <person name="Meijer H."/>
            <person name="Minx P."/>
            <person name="Morris P."/>
            <person name="Nelson J."/>
            <person name="Phuntumart V."/>
            <person name="Qutob D."/>
            <person name="Rehmany A."/>
            <person name="Rougon-Cardoso A."/>
            <person name="Ryden P."/>
            <person name="Torto-Alalibo T."/>
            <person name="Studholme D."/>
            <person name="Wang Y."/>
            <person name="Win J."/>
            <person name="Wood J."/>
            <person name="Clifton S.W."/>
            <person name="Rogers J."/>
            <person name="Van den Ackerveken G."/>
            <person name="Jones J.D."/>
            <person name="McDowell J.M."/>
            <person name="Beynon J."/>
            <person name="Tyler B.M."/>
        </authorList>
    </citation>
    <scope>NUCLEOTIDE SEQUENCE [LARGE SCALE GENOMIC DNA]</scope>
    <source>
        <strain evidence="3">Emoy2</strain>
    </source>
</reference>
<dbReference type="EMBL" id="JH597777">
    <property type="status" value="NOT_ANNOTATED_CDS"/>
    <property type="molecule type" value="Genomic_DNA"/>
</dbReference>
<feature type="region of interest" description="Disordered" evidence="1">
    <location>
        <begin position="1"/>
        <end position="39"/>
    </location>
</feature>
<feature type="compositionally biased region" description="Basic residues" evidence="1">
    <location>
        <begin position="19"/>
        <end position="30"/>
    </location>
</feature>